<evidence type="ECO:0000256" key="6">
    <source>
        <dbReference type="ARBA" id="ARBA00022701"/>
    </source>
</evidence>
<proteinExistence type="inferred from homology"/>
<dbReference type="Pfam" id="PF03999">
    <property type="entry name" value="MAP65_ASE1"/>
    <property type="match status" value="1"/>
</dbReference>
<feature type="compositionally biased region" description="Polar residues" evidence="10">
    <location>
        <begin position="531"/>
        <end position="546"/>
    </location>
</feature>
<feature type="region of interest" description="Disordered" evidence="10">
    <location>
        <begin position="500"/>
        <end position="563"/>
    </location>
</feature>
<dbReference type="FunFam" id="1.20.58.1520:FF:000002">
    <property type="entry name" value="65-kDa microtubule-associated protein 6"/>
    <property type="match status" value="1"/>
</dbReference>
<dbReference type="EMBL" id="JBDFQZ010000007">
    <property type="protein sequence ID" value="KAK9707506.1"/>
    <property type="molecule type" value="Genomic_DNA"/>
</dbReference>
<evidence type="ECO:0000313" key="11">
    <source>
        <dbReference type="EMBL" id="KAK9707506.1"/>
    </source>
</evidence>
<accession>A0AAW1JTT3</accession>
<dbReference type="GO" id="GO:0005874">
    <property type="term" value="C:microtubule"/>
    <property type="evidence" value="ECO:0007669"/>
    <property type="project" value="UniProtKB-KW"/>
</dbReference>
<dbReference type="PANTHER" id="PTHR19321:SF7">
    <property type="entry name" value="65-KDA MICROTUBULE-ASSOCIATED PROTEIN 3"/>
    <property type="match status" value="1"/>
</dbReference>
<reference evidence="11" key="1">
    <citation type="submission" date="2024-03" db="EMBL/GenBank/DDBJ databases">
        <title>WGS assembly of Saponaria officinalis var. Norfolk2.</title>
        <authorList>
            <person name="Jenkins J."/>
            <person name="Shu S."/>
            <person name="Grimwood J."/>
            <person name="Barry K."/>
            <person name="Goodstein D."/>
            <person name="Schmutz J."/>
            <person name="Leebens-Mack J."/>
            <person name="Osbourn A."/>
        </authorList>
    </citation>
    <scope>NUCLEOTIDE SEQUENCE [LARGE SCALE GENOMIC DNA]</scope>
    <source>
        <strain evidence="11">JIC</strain>
    </source>
</reference>
<evidence type="ECO:0000256" key="9">
    <source>
        <dbReference type="SAM" id="Coils"/>
    </source>
</evidence>
<evidence type="ECO:0000256" key="4">
    <source>
        <dbReference type="ARBA" id="ARBA00022490"/>
    </source>
</evidence>
<dbReference type="Gene3D" id="1.20.58.1520">
    <property type="match status" value="1"/>
</dbReference>
<name>A0AAW1JTT3_SAPOF</name>
<comment type="similarity">
    <text evidence="3">Belongs to the MAP65/ASE1 family.</text>
</comment>
<protein>
    <submittedName>
        <fullName evidence="11">Uncharacterized protein</fullName>
    </submittedName>
</protein>
<dbReference type="PANTHER" id="PTHR19321">
    <property type="entry name" value="PROTEIN REGULATOR OF CYTOKINESIS 1 PRC1-RELATED"/>
    <property type="match status" value="1"/>
</dbReference>
<keyword evidence="7" id="KW-0206">Cytoskeleton</keyword>
<evidence type="ECO:0000256" key="1">
    <source>
        <dbReference type="ARBA" id="ARBA00004123"/>
    </source>
</evidence>
<comment type="subcellular location">
    <subcellularLocation>
        <location evidence="2">Cytoplasm</location>
        <location evidence="2">Cytoskeleton</location>
    </subcellularLocation>
    <subcellularLocation>
        <location evidence="1">Nucleus</location>
    </subcellularLocation>
</comment>
<evidence type="ECO:0000256" key="3">
    <source>
        <dbReference type="ARBA" id="ARBA00006187"/>
    </source>
</evidence>
<keyword evidence="5" id="KW-0597">Phosphoprotein</keyword>
<evidence type="ECO:0000256" key="7">
    <source>
        <dbReference type="ARBA" id="ARBA00023212"/>
    </source>
</evidence>
<evidence type="ECO:0000256" key="8">
    <source>
        <dbReference type="ARBA" id="ARBA00023242"/>
    </source>
</evidence>
<dbReference type="GO" id="GO:0005819">
    <property type="term" value="C:spindle"/>
    <property type="evidence" value="ECO:0007669"/>
    <property type="project" value="TreeGrafter"/>
</dbReference>
<dbReference type="Proteomes" id="UP001443914">
    <property type="component" value="Unassembled WGS sequence"/>
</dbReference>
<dbReference type="InterPro" id="IPR007145">
    <property type="entry name" value="MAP65_Ase1_PRC1"/>
</dbReference>
<feature type="coiled-coil region" evidence="9">
    <location>
        <begin position="49"/>
        <end position="76"/>
    </location>
</feature>
<keyword evidence="6" id="KW-0493">Microtubule</keyword>
<dbReference type="GO" id="GO:0005737">
    <property type="term" value="C:cytoplasm"/>
    <property type="evidence" value="ECO:0007669"/>
    <property type="project" value="TreeGrafter"/>
</dbReference>
<keyword evidence="4" id="KW-0963">Cytoplasm</keyword>
<comment type="caution">
    <text evidence="11">The sequence shown here is derived from an EMBL/GenBank/DDBJ whole genome shotgun (WGS) entry which is preliminary data.</text>
</comment>
<evidence type="ECO:0000313" key="12">
    <source>
        <dbReference type="Proteomes" id="UP001443914"/>
    </source>
</evidence>
<feature type="region of interest" description="Disordered" evidence="10">
    <location>
        <begin position="578"/>
        <end position="601"/>
    </location>
</feature>
<dbReference type="GO" id="GO:0008017">
    <property type="term" value="F:microtubule binding"/>
    <property type="evidence" value="ECO:0007669"/>
    <property type="project" value="InterPro"/>
</dbReference>
<evidence type="ECO:0000256" key="2">
    <source>
        <dbReference type="ARBA" id="ARBA00004245"/>
    </source>
</evidence>
<evidence type="ECO:0000256" key="10">
    <source>
        <dbReference type="SAM" id="MobiDB-lite"/>
    </source>
</evidence>
<gene>
    <name evidence="11" type="ORF">RND81_07G202200</name>
</gene>
<keyword evidence="12" id="KW-1185">Reference proteome</keyword>
<dbReference type="AlphaFoldDB" id="A0AAW1JTT3"/>
<keyword evidence="9" id="KW-0175">Coiled coil</keyword>
<dbReference type="GO" id="GO:0000226">
    <property type="term" value="P:microtubule cytoskeleton organization"/>
    <property type="evidence" value="ECO:0007669"/>
    <property type="project" value="InterPro"/>
</dbReference>
<dbReference type="GO" id="GO:0005634">
    <property type="term" value="C:nucleus"/>
    <property type="evidence" value="ECO:0007669"/>
    <property type="project" value="UniProtKB-SubCell"/>
</dbReference>
<feature type="coiled-coil region" evidence="9">
    <location>
        <begin position="156"/>
        <end position="183"/>
    </location>
</feature>
<evidence type="ECO:0000256" key="5">
    <source>
        <dbReference type="ARBA" id="ARBA00022553"/>
    </source>
</evidence>
<organism evidence="11 12">
    <name type="scientific">Saponaria officinalis</name>
    <name type="common">Common soapwort</name>
    <name type="synonym">Lychnis saponaria</name>
    <dbReference type="NCBI Taxonomy" id="3572"/>
    <lineage>
        <taxon>Eukaryota</taxon>
        <taxon>Viridiplantae</taxon>
        <taxon>Streptophyta</taxon>
        <taxon>Embryophyta</taxon>
        <taxon>Tracheophyta</taxon>
        <taxon>Spermatophyta</taxon>
        <taxon>Magnoliopsida</taxon>
        <taxon>eudicotyledons</taxon>
        <taxon>Gunneridae</taxon>
        <taxon>Pentapetalae</taxon>
        <taxon>Caryophyllales</taxon>
        <taxon>Caryophyllaceae</taxon>
        <taxon>Caryophylleae</taxon>
        <taxon>Saponaria</taxon>
    </lineage>
</organism>
<sequence>MANTPNDLLLQAETTCGSLLFELQKIWDEVGKTETSRDKMLLELEQECLEVYRRKVDQANRSRAQLRQAIADSEAELAAICSAMGELPVHIRQAEQNGASLNEELSTILPELDEMRKRKVERKNQFIDVVRQIQKISTEIYGSAGHNSIQAVVDENDLSLRRFEELQKQLQSLQSEKSDRLKQVMDHLGVLSSLCSVLGLDFKETVRGLHPSLADDGETLSISTETLNVMESAINRLRDLKLQRMQRLQDLSTMLVELWSLMDTPVEEQQAFQNVTCKIAASEDEIIDPDMLSADFIKHVETEVFRLEELKSSKMIELVLKKRAELEKICRKTHLLPEGDGEIQSLVAAIETGALDPGPVLEQIEMEVSKVKEEAFSRKEILERVEKWLSAREEEEWLEEYNMDENRYNAGKGAHLILKRAEKARILANKLPGMVEALAAKALSWENERGVVFMYDGIRLLSMLEEYMIVRQEKEQEKKRQREQKKLQGQFITEQEAIFGSKPSPLKSGKKASRMSMGGGNNRRLSVGGNVMQTPRPGSSQSTRATPNPRHVKMDDNPGTKATARRALDIANLPARNYTCNGRESEPGSVRRPFSPVSSTSSLRTNGDFYYDDQNILQNDTIHKSSVKIETPQKTVPTSNTVLTTPSKVIHHVDEENRTPNVKSVSVPVTPMTISAPMQMSMTPAPLSLYGGSPVEERADEIEYSFEERRVGFVLHSTHLKRAILV</sequence>
<keyword evidence="8" id="KW-0539">Nucleus</keyword>